<feature type="transmembrane region" description="Helical" evidence="1">
    <location>
        <begin position="132"/>
        <end position="153"/>
    </location>
</feature>
<proteinExistence type="predicted"/>
<evidence type="ECO:0000313" key="2">
    <source>
        <dbReference type="EMBL" id="MBP1969723.1"/>
    </source>
</evidence>
<dbReference type="EMBL" id="JAGGKX010000007">
    <property type="protein sequence ID" value="MBP1969723.1"/>
    <property type="molecule type" value="Genomic_DNA"/>
</dbReference>
<dbReference type="Proteomes" id="UP001519345">
    <property type="component" value="Unassembled WGS sequence"/>
</dbReference>
<dbReference type="InterPro" id="IPR024563">
    <property type="entry name" value="YqhR"/>
</dbReference>
<dbReference type="Pfam" id="PF11085">
    <property type="entry name" value="YqhR"/>
    <property type="match status" value="1"/>
</dbReference>
<comment type="caution">
    <text evidence="2">The sequence shown here is derived from an EMBL/GenBank/DDBJ whole genome shotgun (WGS) entry which is preliminary data.</text>
</comment>
<protein>
    <submittedName>
        <fullName evidence="2">Membrane protein YagU involved in acid resistance</fullName>
    </submittedName>
</protein>
<keyword evidence="1" id="KW-0812">Transmembrane</keyword>
<keyword evidence="3" id="KW-1185">Reference proteome</keyword>
<evidence type="ECO:0000313" key="3">
    <source>
        <dbReference type="Proteomes" id="UP001519345"/>
    </source>
</evidence>
<dbReference type="RefSeq" id="WP_209462906.1">
    <property type="nucleotide sequence ID" value="NZ_CP110224.1"/>
</dbReference>
<keyword evidence="1" id="KW-0472">Membrane</keyword>
<organism evidence="2 3">
    <name type="scientific">Virgibacillus natechei</name>
    <dbReference type="NCBI Taxonomy" id="1216297"/>
    <lineage>
        <taxon>Bacteria</taxon>
        <taxon>Bacillati</taxon>
        <taxon>Bacillota</taxon>
        <taxon>Bacilli</taxon>
        <taxon>Bacillales</taxon>
        <taxon>Bacillaceae</taxon>
        <taxon>Virgibacillus</taxon>
    </lineage>
</organism>
<feature type="transmembrane region" description="Helical" evidence="1">
    <location>
        <begin position="99"/>
        <end position="120"/>
    </location>
</feature>
<reference evidence="2 3" key="1">
    <citation type="submission" date="2021-03" db="EMBL/GenBank/DDBJ databases">
        <title>Genomic Encyclopedia of Type Strains, Phase IV (KMG-IV): sequencing the most valuable type-strain genomes for metagenomic binning, comparative biology and taxonomic classification.</title>
        <authorList>
            <person name="Goeker M."/>
        </authorList>
    </citation>
    <scope>NUCLEOTIDE SEQUENCE [LARGE SCALE GENOMIC DNA]</scope>
    <source>
        <strain evidence="2 3">DSM 25609</strain>
    </source>
</reference>
<feature type="transmembrane region" description="Helical" evidence="1">
    <location>
        <begin position="24"/>
        <end position="44"/>
    </location>
</feature>
<keyword evidence="1" id="KW-1133">Transmembrane helix</keyword>
<evidence type="ECO:0000256" key="1">
    <source>
        <dbReference type="SAM" id="Phobius"/>
    </source>
</evidence>
<gene>
    <name evidence="2" type="ORF">J2Z83_001830</name>
</gene>
<feature type="transmembrane region" description="Helical" evidence="1">
    <location>
        <begin position="72"/>
        <end position="92"/>
    </location>
</feature>
<accession>A0ABS4IFM5</accession>
<sequence length="175" mass="19875">MSEKNIQLEQDNNEESMSILSRTFITGFVGGLIGSLFGIIMYYFNFSEVSPKSYVLRAWTTLEWTEGWLGDLVSIFLVGIISIAVAFIYYGILKKINSMWMGVAYGGILWGILFIVLQPIFTNVPPVMDLDINTIVSTLCLFIIYGTFIGYSISYDYHDMKLKEKKQEQQQANGN</sequence>
<name>A0ABS4IFM5_9BACI</name>